<protein>
    <submittedName>
        <fullName evidence="1">Uncharacterized protein</fullName>
    </submittedName>
</protein>
<sequence length="145" mass="16798">MSMADLDKVKEYWNSHRIRKSKHATVSGVPDMMYFLPEDFGHRDCLLPVSPDKLTEMENRFEGFAVEMLKTNPVFDEYFQYVIEKNSLSHPTTIFEAGILYENLIKFAKGEPKCSCSVIWGKLCQGLLWRKPQQIRTYTSCTSST</sequence>
<dbReference type="EMBL" id="MU827485">
    <property type="protein sequence ID" value="KAJ7348735.1"/>
    <property type="molecule type" value="Genomic_DNA"/>
</dbReference>
<evidence type="ECO:0000313" key="2">
    <source>
        <dbReference type="Proteomes" id="UP001163046"/>
    </source>
</evidence>
<keyword evidence="2" id="KW-1185">Reference proteome</keyword>
<dbReference type="Proteomes" id="UP001163046">
    <property type="component" value="Unassembled WGS sequence"/>
</dbReference>
<dbReference type="AlphaFoldDB" id="A0A9W9YH61"/>
<accession>A0A9W9YH61</accession>
<proteinExistence type="predicted"/>
<dbReference type="OrthoDB" id="5984822at2759"/>
<gene>
    <name evidence="1" type="ORF">OS493_039373</name>
</gene>
<name>A0A9W9YH61_9CNID</name>
<reference evidence="1" key="1">
    <citation type="submission" date="2023-01" db="EMBL/GenBank/DDBJ databases">
        <title>Genome assembly of the deep-sea coral Lophelia pertusa.</title>
        <authorList>
            <person name="Herrera S."/>
            <person name="Cordes E."/>
        </authorList>
    </citation>
    <scope>NUCLEOTIDE SEQUENCE</scope>
    <source>
        <strain evidence="1">USNM1676648</strain>
        <tissue evidence="1">Polyp</tissue>
    </source>
</reference>
<organism evidence="1 2">
    <name type="scientific">Desmophyllum pertusum</name>
    <dbReference type="NCBI Taxonomy" id="174260"/>
    <lineage>
        <taxon>Eukaryota</taxon>
        <taxon>Metazoa</taxon>
        <taxon>Cnidaria</taxon>
        <taxon>Anthozoa</taxon>
        <taxon>Hexacorallia</taxon>
        <taxon>Scleractinia</taxon>
        <taxon>Caryophylliina</taxon>
        <taxon>Caryophylliidae</taxon>
        <taxon>Desmophyllum</taxon>
    </lineage>
</organism>
<evidence type="ECO:0000313" key="1">
    <source>
        <dbReference type="EMBL" id="KAJ7348735.1"/>
    </source>
</evidence>
<comment type="caution">
    <text evidence="1">The sequence shown here is derived from an EMBL/GenBank/DDBJ whole genome shotgun (WGS) entry which is preliminary data.</text>
</comment>